<name>A0ABT6A199_9ACTN</name>
<dbReference type="Proteomes" id="UP001221150">
    <property type="component" value="Unassembled WGS sequence"/>
</dbReference>
<organism evidence="1 2">
    <name type="scientific">Streptomyces tropicalis</name>
    <dbReference type="NCBI Taxonomy" id="3034234"/>
    <lineage>
        <taxon>Bacteria</taxon>
        <taxon>Bacillati</taxon>
        <taxon>Actinomycetota</taxon>
        <taxon>Actinomycetes</taxon>
        <taxon>Kitasatosporales</taxon>
        <taxon>Streptomycetaceae</taxon>
        <taxon>Streptomyces</taxon>
    </lineage>
</organism>
<evidence type="ECO:0000313" key="1">
    <source>
        <dbReference type="EMBL" id="MDF3298418.1"/>
    </source>
</evidence>
<evidence type="ECO:0000313" key="2">
    <source>
        <dbReference type="Proteomes" id="UP001221150"/>
    </source>
</evidence>
<dbReference type="EMBL" id="JARJBB010000003">
    <property type="protein sequence ID" value="MDF3298418.1"/>
    <property type="molecule type" value="Genomic_DNA"/>
</dbReference>
<proteinExistence type="predicted"/>
<dbReference type="RefSeq" id="WP_276107968.1">
    <property type="nucleotide sequence ID" value="NZ_JARJBB010000003.1"/>
</dbReference>
<dbReference type="InterPro" id="IPR006311">
    <property type="entry name" value="TAT_signal"/>
</dbReference>
<reference evidence="1 2" key="1">
    <citation type="submission" date="2023-03" db="EMBL/GenBank/DDBJ databases">
        <title>Draft genome sequence of Streptomyces sp. K1PA1 isolated from peat swamp forest in Thailand.</title>
        <authorList>
            <person name="Klaysubun C."/>
            <person name="Duangmal K."/>
        </authorList>
    </citation>
    <scope>NUCLEOTIDE SEQUENCE [LARGE SCALE GENOMIC DNA]</scope>
    <source>
        <strain evidence="1 2">K1PA1</strain>
    </source>
</reference>
<protein>
    <submittedName>
        <fullName evidence="1">Uncharacterized protein</fullName>
    </submittedName>
</protein>
<keyword evidence="2" id="KW-1185">Reference proteome</keyword>
<accession>A0ABT6A199</accession>
<sequence length="230" mass="24528">MPSTEARRRVLWWGATAGALTAGAGAALLWDPGRTLAWTGGVAAAAATTYLTQQAPRQVQDALARRRAGAGTAEPDPVAVAVHIRDHDYVTVDLGDRTADVPAGGHTVRVVVTATGTAAVVLTQMRAEVVSREDLPGDLARHAAEVPVRRFEVRLDPEPPEVRALAESDFPYRLTADESEVLDVQVTVDRGVVRWVLWLDWASAGRTGSTRVDLHGSEFLTAARTPGGAR</sequence>
<comment type="caution">
    <text evidence="1">The sequence shown here is derived from an EMBL/GenBank/DDBJ whole genome shotgun (WGS) entry which is preliminary data.</text>
</comment>
<gene>
    <name evidence="1" type="ORF">P3H78_07180</name>
</gene>
<dbReference type="PROSITE" id="PS51318">
    <property type="entry name" value="TAT"/>
    <property type="match status" value="1"/>
</dbReference>